<dbReference type="EMBL" id="FORX01000006">
    <property type="protein sequence ID" value="SFJ73251.1"/>
    <property type="molecule type" value="Genomic_DNA"/>
</dbReference>
<gene>
    <name evidence="2" type="ORF">SAMN04488082_10666</name>
</gene>
<organism evidence="2 3">
    <name type="scientific">Desulfomicrobium apsheronum</name>
    <dbReference type="NCBI Taxonomy" id="52560"/>
    <lineage>
        <taxon>Bacteria</taxon>
        <taxon>Pseudomonadati</taxon>
        <taxon>Thermodesulfobacteriota</taxon>
        <taxon>Desulfovibrionia</taxon>
        <taxon>Desulfovibrionales</taxon>
        <taxon>Desulfomicrobiaceae</taxon>
        <taxon>Desulfomicrobium</taxon>
    </lineage>
</organism>
<feature type="domain" description="Glycosyltransferase 2-like" evidence="1">
    <location>
        <begin position="8"/>
        <end position="139"/>
    </location>
</feature>
<evidence type="ECO:0000313" key="2">
    <source>
        <dbReference type="EMBL" id="SFJ73251.1"/>
    </source>
</evidence>
<protein>
    <recommendedName>
        <fullName evidence="1">Glycosyltransferase 2-like domain-containing protein</fullName>
    </recommendedName>
</protein>
<dbReference type="STRING" id="52560.SAMN04488082_10666"/>
<keyword evidence="3" id="KW-1185">Reference proteome</keyword>
<dbReference type="InterPro" id="IPR001173">
    <property type="entry name" value="Glyco_trans_2-like"/>
</dbReference>
<dbReference type="PROSITE" id="PS51257">
    <property type="entry name" value="PROKAR_LIPOPROTEIN"/>
    <property type="match status" value="1"/>
</dbReference>
<dbReference type="Pfam" id="PF00535">
    <property type="entry name" value="Glycos_transf_2"/>
    <property type="match status" value="1"/>
</dbReference>
<evidence type="ECO:0000313" key="3">
    <source>
        <dbReference type="Proteomes" id="UP000198635"/>
    </source>
</evidence>
<dbReference type="Proteomes" id="UP000198635">
    <property type="component" value="Unassembled WGS sequence"/>
</dbReference>
<dbReference type="InterPro" id="IPR029044">
    <property type="entry name" value="Nucleotide-diphossugar_trans"/>
</dbReference>
<dbReference type="AlphaFoldDB" id="A0A1I3TUJ9"/>
<proteinExistence type="predicted"/>
<sequence>MGQYKVAIIIPVFNQWALTAGCLRSLREHTPDEDVQVIVVDNGSTDETAGACGMLGQELFGERFEHLRLDENINFGPGCNLGASRADADFLFFLNNDTLLTTGWLPPLLRAFEVRPELGAVGPLLLYPDQDRVQHLGVTFTPTNHVTHLYHNFPSTHPVVRRERNLQAITGAALMIPAGVFGQAGRFWEEYRNGYEDLDLCWKIRSLGLTLRCEPESRVYHLTSQTPGRFNAESHNSQVLARRCHGAFYPDMHLFAHADGYELRLTSTLTANIVCVRSEGETKDFGMERLWAEVIAEPLWEAGYERLLDFFFKQGMWEAALDVLQLQQSYFSTEKVVTGLARVASRLGDAELLTNCRNTFEQLREEAASKDIPRKFMALQRWAEKTRDEVLLEVCRRLSAHHQARGV</sequence>
<dbReference type="SUPFAM" id="SSF53448">
    <property type="entry name" value="Nucleotide-diphospho-sugar transferases"/>
    <property type="match status" value="1"/>
</dbReference>
<dbReference type="Gene3D" id="3.90.550.10">
    <property type="entry name" value="Spore Coat Polysaccharide Biosynthesis Protein SpsA, Chain A"/>
    <property type="match status" value="1"/>
</dbReference>
<dbReference type="OrthoDB" id="9783791at2"/>
<reference evidence="3" key="1">
    <citation type="submission" date="2016-10" db="EMBL/GenBank/DDBJ databases">
        <authorList>
            <person name="Varghese N."/>
            <person name="Submissions S."/>
        </authorList>
    </citation>
    <scope>NUCLEOTIDE SEQUENCE [LARGE SCALE GENOMIC DNA]</scope>
    <source>
        <strain evidence="3">DSM 5918</strain>
    </source>
</reference>
<dbReference type="RefSeq" id="WP_143075574.1">
    <property type="nucleotide sequence ID" value="NZ_FORX01000006.1"/>
</dbReference>
<dbReference type="PANTHER" id="PTHR43179">
    <property type="entry name" value="RHAMNOSYLTRANSFERASE WBBL"/>
    <property type="match status" value="1"/>
</dbReference>
<dbReference type="PANTHER" id="PTHR43179:SF7">
    <property type="entry name" value="RHAMNOSYLTRANSFERASE WBBL"/>
    <property type="match status" value="1"/>
</dbReference>
<accession>A0A1I3TUJ9</accession>
<dbReference type="CDD" id="cd04186">
    <property type="entry name" value="GT_2_like_c"/>
    <property type="match status" value="1"/>
</dbReference>
<evidence type="ECO:0000259" key="1">
    <source>
        <dbReference type="Pfam" id="PF00535"/>
    </source>
</evidence>
<name>A0A1I3TUJ9_9BACT</name>